<dbReference type="Gene3D" id="4.10.240.10">
    <property type="entry name" value="Zn(2)-C6 fungal-type DNA-binding domain"/>
    <property type="match status" value="1"/>
</dbReference>
<gene>
    <name evidence="4" type="ORF">BJ875DRAFT_448170</name>
</gene>
<proteinExistence type="predicted"/>
<dbReference type="CDD" id="cd00067">
    <property type="entry name" value="GAL4"/>
    <property type="match status" value="1"/>
</dbReference>
<evidence type="ECO:0000256" key="1">
    <source>
        <dbReference type="ARBA" id="ARBA00023242"/>
    </source>
</evidence>
<dbReference type="GO" id="GO:0000981">
    <property type="term" value="F:DNA-binding transcription factor activity, RNA polymerase II-specific"/>
    <property type="evidence" value="ECO:0007669"/>
    <property type="project" value="InterPro"/>
</dbReference>
<dbReference type="PANTHER" id="PTHR38791:SF5">
    <property type="entry name" value="TRANSCRIPTION FACTOR DBAG-RELATED"/>
    <property type="match status" value="1"/>
</dbReference>
<protein>
    <recommendedName>
        <fullName evidence="3">Zn(2)-C6 fungal-type domain-containing protein</fullName>
    </recommendedName>
</protein>
<dbReference type="SMART" id="SM00066">
    <property type="entry name" value="GAL4"/>
    <property type="match status" value="1"/>
</dbReference>
<sequence length="549" mass="61359">MVFCGRPSKGCSHCRTRRIKCDQVKPACSQCLRAEKVCPGYRDQIELLFRDENATVLRKAWGPKPRHEGQKNKKTSTKSKAAELVHSPVPEHVNFNFLSLAWDPSISPQNLSTPADDEGIKFFFTHYVSVVSTNSAGQVILTSSPLWDAVSSNTSFYNAVSSVGFAGLSNVTKDQGHMIVARKKYAVALDEIKALLKSAPKQHLDGAFKSVLTLAVFEVVNGTPGASNSWGVHVEGAAALLRMMNPKANSMLGMRVQTQIYFSLLVKAISSAELISESMEHWAERFYSHLPSTDAPAASLIGMASKFVRLYANAKHYRIDIAGIIRQVLSLEQKLSDWEENLPQDWSFSIYRFRKEPNDAEECFHEYRDLWTARIWSNYRWARIQVNELFLIYSNGVGNFGCFHNEGGVLRRRSLATISRLSEDICISLASQLQQHQVEDAKVRKIPPLSGVFLNLYPMFVAGAAIGTPESSFEWSLKMLTEVGNNMGIHQALTMIGEVRRYREQWQSMMRCEGETGEKWCGEKRTIGQDGGSVSFHGSSTIIGVQIAE</sequence>
<dbReference type="AlphaFoldDB" id="A0A9P7YT42"/>
<dbReference type="InterPro" id="IPR001138">
    <property type="entry name" value="Zn2Cys6_DnaBD"/>
</dbReference>
<dbReference type="InterPro" id="IPR053175">
    <property type="entry name" value="DHMBA_Reg_Transcription_Factor"/>
</dbReference>
<evidence type="ECO:0000259" key="3">
    <source>
        <dbReference type="PROSITE" id="PS50048"/>
    </source>
</evidence>
<evidence type="ECO:0000313" key="4">
    <source>
        <dbReference type="EMBL" id="KAG9239468.1"/>
    </source>
</evidence>
<dbReference type="Proteomes" id="UP000824998">
    <property type="component" value="Unassembled WGS sequence"/>
</dbReference>
<organism evidence="4 5">
    <name type="scientific">Amylocarpus encephaloides</name>
    <dbReference type="NCBI Taxonomy" id="45428"/>
    <lineage>
        <taxon>Eukaryota</taxon>
        <taxon>Fungi</taxon>
        <taxon>Dikarya</taxon>
        <taxon>Ascomycota</taxon>
        <taxon>Pezizomycotina</taxon>
        <taxon>Leotiomycetes</taxon>
        <taxon>Helotiales</taxon>
        <taxon>Helotiales incertae sedis</taxon>
        <taxon>Amylocarpus</taxon>
    </lineage>
</organism>
<dbReference type="PROSITE" id="PS50048">
    <property type="entry name" value="ZN2_CY6_FUNGAL_2"/>
    <property type="match status" value="1"/>
</dbReference>
<keyword evidence="5" id="KW-1185">Reference proteome</keyword>
<keyword evidence="1" id="KW-0539">Nucleus</keyword>
<feature type="domain" description="Zn(2)-C6 fungal-type" evidence="3">
    <location>
        <begin position="10"/>
        <end position="38"/>
    </location>
</feature>
<dbReference type="OrthoDB" id="5280547at2759"/>
<dbReference type="GO" id="GO:0008270">
    <property type="term" value="F:zinc ion binding"/>
    <property type="evidence" value="ECO:0007669"/>
    <property type="project" value="InterPro"/>
</dbReference>
<name>A0A9P7YT42_9HELO</name>
<dbReference type="PROSITE" id="PS00463">
    <property type="entry name" value="ZN2_CY6_FUNGAL_1"/>
    <property type="match status" value="1"/>
</dbReference>
<dbReference type="PANTHER" id="PTHR38791">
    <property type="entry name" value="ZN(II)2CYS6 TRANSCRIPTION FACTOR (EUROFUNG)-RELATED-RELATED"/>
    <property type="match status" value="1"/>
</dbReference>
<dbReference type="InterPro" id="IPR021858">
    <property type="entry name" value="Fun_TF"/>
</dbReference>
<evidence type="ECO:0000313" key="5">
    <source>
        <dbReference type="Proteomes" id="UP000824998"/>
    </source>
</evidence>
<feature type="region of interest" description="Disordered" evidence="2">
    <location>
        <begin position="59"/>
        <end position="79"/>
    </location>
</feature>
<dbReference type="SUPFAM" id="SSF57701">
    <property type="entry name" value="Zn2/Cys6 DNA-binding domain"/>
    <property type="match status" value="1"/>
</dbReference>
<comment type="caution">
    <text evidence="4">The sequence shown here is derived from an EMBL/GenBank/DDBJ whole genome shotgun (WGS) entry which is preliminary data.</text>
</comment>
<dbReference type="Pfam" id="PF11951">
    <property type="entry name" value="Fungal_trans_2"/>
    <property type="match status" value="1"/>
</dbReference>
<dbReference type="EMBL" id="MU251358">
    <property type="protein sequence ID" value="KAG9239468.1"/>
    <property type="molecule type" value="Genomic_DNA"/>
</dbReference>
<dbReference type="InterPro" id="IPR036864">
    <property type="entry name" value="Zn2-C6_fun-type_DNA-bd_sf"/>
</dbReference>
<reference evidence="4" key="1">
    <citation type="journal article" date="2021" name="IMA Fungus">
        <title>Genomic characterization of three marine fungi, including Emericellopsis atlantica sp. nov. with signatures of a generalist lifestyle and marine biomass degradation.</title>
        <authorList>
            <person name="Hagestad O.C."/>
            <person name="Hou L."/>
            <person name="Andersen J.H."/>
            <person name="Hansen E.H."/>
            <person name="Altermark B."/>
            <person name="Li C."/>
            <person name="Kuhnert E."/>
            <person name="Cox R.J."/>
            <person name="Crous P.W."/>
            <person name="Spatafora J.W."/>
            <person name="Lail K."/>
            <person name="Amirebrahimi M."/>
            <person name="Lipzen A."/>
            <person name="Pangilinan J."/>
            <person name="Andreopoulos W."/>
            <person name="Hayes R.D."/>
            <person name="Ng V."/>
            <person name="Grigoriev I.V."/>
            <person name="Jackson S.A."/>
            <person name="Sutton T.D.S."/>
            <person name="Dobson A.D.W."/>
            <person name="Rama T."/>
        </authorList>
    </citation>
    <scope>NUCLEOTIDE SEQUENCE</scope>
    <source>
        <strain evidence="4">TRa018bII</strain>
    </source>
</reference>
<evidence type="ECO:0000256" key="2">
    <source>
        <dbReference type="SAM" id="MobiDB-lite"/>
    </source>
</evidence>
<dbReference type="Pfam" id="PF00172">
    <property type="entry name" value="Zn_clus"/>
    <property type="match status" value="1"/>
</dbReference>
<accession>A0A9P7YT42</accession>